<name>A0ABP9PY55_9PSEU</name>
<dbReference type="Proteomes" id="UP001428817">
    <property type="component" value="Unassembled WGS sequence"/>
</dbReference>
<comment type="subcellular location">
    <subcellularLocation>
        <location evidence="1">Cell membrane</location>
        <topology evidence="1">Multi-pass membrane protein</topology>
    </subcellularLocation>
</comment>
<feature type="transmembrane region" description="Helical" evidence="8">
    <location>
        <begin position="276"/>
        <end position="293"/>
    </location>
</feature>
<feature type="transmembrane region" description="Helical" evidence="8">
    <location>
        <begin position="25"/>
        <end position="49"/>
    </location>
</feature>
<keyword evidence="4 8" id="KW-0812">Transmembrane</keyword>
<evidence type="ECO:0000256" key="3">
    <source>
        <dbReference type="ARBA" id="ARBA00022679"/>
    </source>
</evidence>
<feature type="transmembrane region" description="Helical" evidence="8">
    <location>
        <begin position="131"/>
        <end position="150"/>
    </location>
</feature>
<keyword evidence="3" id="KW-0808">Transferase</keyword>
<evidence type="ECO:0000256" key="6">
    <source>
        <dbReference type="ARBA" id="ARBA00023136"/>
    </source>
</evidence>
<keyword evidence="2" id="KW-1003">Cell membrane</keyword>
<evidence type="ECO:0000256" key="8">
    <source>
        <dbReference type="SAM" id="Phobius"/>
    </source>
</evidence>
<feature type="transmembrane region" description="Helical" evidence="8">
    <location>
        <begin position="212"/>
        <end position="231"/>
    </location>
</feature>
<dbReference type="Pfam" id="PF09594">
    <property type="entry name" value="GT87"/>
    <property type="match status" value="1"/>
</dbReference>
<dbReference type="InterPro" id="IPR018584">
    <property type="entry name" value="GT87"/>
</dbReference>
<dbReference type="GO" id="GO:0016757">
    <property type="term" value="F:glycosyltransferase activity"/>
    <property type="evidence" value="ECO:0007669"/>
    <property type="project" value="UniProtKB-KW"/>
</dbReference>
<feature type="transmembrane region" description="Helical" evidence="8">
    <location>
        <begin position="321"/>
        <end position="336"/>
    </location>
</feature>
<feature type="transmembrane region" description="Helical" evidence="8">
    <location>
        <begin position="343"/>
        <end position="362"/>
    </location>
</feature>
<keyword evidence="5 8" id="KW-1133">Transmembrane helix</keyword>
<comment type="similarity">
    <text evidence="7">Belongs to the glycosyltransferase 87 family.</text>
</comment>
<protein>
    <submittedName>
        <fullName evidence="9">Alpha-(1-2)-phosphatidylinositol mannoside mannosyltransferase</fullName>
    </submittedName>
</protein>
<comment type="caution">
    <text evidence="9">The sequence shown here is derived from an EMBL/GenBank/DDBJ whole genome shotgun (WGS) entry which is preliminary data.</text>
</comment>
<evidence type="ECO:0000256" key="7">
    <source>
        <dbReference type="ARBA" id="ARBA00024033"/>
    </source>
</evidence>
<keyword evidence="6 8" id="KW-0472">Membrane</keyword>
<evidence type="ECO:0000256" key="5">
    <source>
        <dbReference type="ARBA" id="ARBA00022989"/>
    </source>
</evidence>
<evidence type="ECO:0000256" key="4">
    <source>
        <dbReference type="ARBA" id="ARBA00022692"/>
    </source>
</evidence>
<keyword evidence="10" id="KW-1185">Reference proteome</keyword>
<feature type="transmembrane region" description="Helical" evidence="8">
    <location>
        <begin position="104"/>
        <end position="124"/>
    </location>
</feature>
<feature type="transmembrane region" description="Helical" evidence="8">
    <location>
        <begin position="382"/>
        <end position="400"/>
    </location>
</feature>
<evidence type="ECO:0000256" key="2">
    <source>
        <dbReference type="ARBA" id="ARBA00022475"/>
    </source>
</evidence>
<dbReference type="EMBL" id="BAABJP010000008">
    <property type="protein sequence ID" value="GAA5154127.1"/>
    <property type="molecule type" value="Genomic_DNA"/>
</dbReference>
<sequence>MTAELQATRGRLGELGARLRERPALIYRVSLPVLAVAVVALLVHLHGYFLDLEVYRLGVRAWLSGGDLYGALPQTSVGNVLPFIYPPFAALLMVPLTVVGWTTAWVSLFIVSLASLAVTLYVVLRRLWPTGGSAGALAATSALLPASLVFEPVLETFRFGQVNLILMAMVAVDCLAARTRWPRGMLIGLAAAIKLTPAAFVLFFLLRKDYRAGATTVVAAAVATGIGALVAPASSLRYWGGGMSAVSGVSGSPFFTNQTFQAVLARAGVAGLELKVVWLVLSAAVLLLALPVLRKAPRPLALVALAGVALLASPTSWSHHWVWVAPAILIAGVSAWRAGSRQWAAVTGVLTVIFVVAPHQFLPHGGVAGVEVTWSTVQQVVGASYVLVTVVVFVLLGITWRKRPAVD</sequence>
<proteinExistence type="inferred from homology"/>
<keyword evidence="9" id="KW-0328">Glycosyltransferase</keyword>
<feature type="transmembrane region" description="Helical" evidence="8">
    <location>
        <begin position="300"/>
        <end position="315"/>
    </location>
</feature>
<accession>A0ABP9PY55</accession>
<evidence type="ECO:0000256" key="1">
    <source>
        <dbReference type="ARBA" id="ARBA00004651"/>
    </source>
</evidence>
<feature type="transmembrane region" description="Helical" evidence="8">
    <location>
        <begin position="184"/>
        <end position="206"/>
    </location>
</feature>
<gene>
    <name evidence="9" type="ORF">GCM10023321_25470</name>
</gene>
<organism evidence="9 10">
    <name type="scientific">Pseudonocardia eucalypti</name>
    <dbReference type="NCBI Taxonomy" id="648755"/>
    <lineage>
        <taxon>Bacteria</taxon>
        <taxon>Bacillati</taxon>
        <taxon>Actinomycetota</taxon>
        <taxon>Actinomycetes</taxon>
        <taxon>Pseudonocardiales</taxon>
        <taxon>Pseudonocardiaceae</taxon>
        <taxon>Pseudonocardia</taxon>
    </lineage>
</organism>
<dbReference type="RefSeq" id="WP_185061648.1">
    <property type="nucleotide sequence ID" value="NZ_BAABJP010000008.1"/>
</dbReference>
<evidence type="ECO:0000313" key="10">
    <source>
        <dbReference type="Proteomes" id="UP001428817"/>
    </source>
</evidence>
<evidence type="ECO:0000313" key="9">
    <source>
        <dbReference type="EMBL" id="GAA5154127.1"/>
    </source>
</evidence>
<reference evidence="10" key="1">
    <citation type="journal article" date="2019" name="Int. J. Syst. Evol. Microbiol.">
        <title>The Global Catalogue of Microorganisms (GCM) 10K type strain sequencing project: providing services to taxonomists for standard genome sequencing and annotation.</title>
        <authorList>
            <consortium name="The Broad Institute Genomics Platform"/>
            <consortium name="The Broad Institute Genome Sequencing Center for Infectious Disease"/>
            <person name="Wu L."/>
            <person name="Ma J."/>
        </authorList>
    </citation>
    <scope>NUCLEOTIDE SEQUENCE [LARGE SCALE GENOMIC DNA]</scope>
    <source>
        <strain evidence="10">JCM 18303</strain>
    </source>
</reference>